<accession>A0A0A9FSY4</accession>
<protein>
    <submittedName>
        <fullName evidence="1">Uncharacterized protein</fullName>
    </submittedName>
</protein>
<evidence type="ECO:0000313" key="1">
    <source>
        <dbReference type="EMBL" id="JAE15382.1"/>
    </source>
</evidence>
<proteinExistence type="predicted"/>
<sequence length="51" mass="6151">MFQGSLSLLLKIPNHPMRTLLVLVILRRHWRWKVKGLWQESHAIQRLLLHS</sequence>
<dbReference type="EMBL" id="GBRH01182514">
    <property type="protein sequence ID" value="JAE15382.1"/>
    <property type="molecule type" value="Transcribed_RNA"/>
</dbReference>
<name>A0A0A9FSY4_ARUDO</name>
<organism evidence="1">
    <name type="scientific">Arundo donax</name>
    <name type="common">Giant reed</name>
    <name type="synonym">Donax arundinaceus</name>
    <dbReference type="NCBI Taxonomy" id="35708"/>
    <lineage>
        <taxon>Eukaryota</taxon>
        <taxon>Viridiplantae</taxon>
        <taxon>Streptophyta</taxon>
        <taxon>Embryophyta</taxon>
        <taxon>Tracheophyta</taxon>
        <taxon>Spermatophyta</taxon>
        <taxon>Magnoliopsida</taxon>
        <taxon>Liliopsida</taxon>
        <taxon>Poales</taxon>
        <taxon>Poaceae</taxon>
        <taxon>PACMAD clade</taxon>
        <taxon>Arundinoideae</taxon>
        <taxon>Arundineae</taxon>
        <taxon>Arundo</taxon>
    </lineage>
</organism>
<dbReference type="AlphaFoldDB" id="A0A0A9FSY4"/>
<reference evidence="1" key="1">
    <citation type="submission" date="2014-09" db="EMBL/GenBank/DDBJ databases">
        <authorList>
            <person name="Magalhaes I.L.F."/>
            <person name="Oliveira U."/>
            <person name="Santos F.R."/>
            <person name="Vidigal T.H.D.A."/>
            <person name="Brescovit A.D."/>
            <person name="Santos A.J."/>
        </authorList>
    </citation>
    <scope>NUCLEOTIDE SEQUENCE</scope>
    <source>
        <tissue evidence="1">Shoot tissue taken approximately 20 cm above the soil surface</tissue>
    </source>
</reference>
<reference evidence="1" key="2">
    <citation type="journal article" date="2015" name="Data Brief">
        <title>Shoot transcriptome of the giant reed, Arundo donax.</title>
        <authorList>
            <person name="Barrero R.A."/>
            <person name="Guerrero F.D."/>
            <person name="Moolhuijzen P."/>
            <person name="Goolsby J.A."/>
            <person name="Tidwell J."/>
            <person name="Bellgard S.E."/>
            <person name="Bellgard M.I."/>
        </authorList>
    </citation>
    <scope>NUCLEOTIDE SEQUENCE</scope>
    <source>
        <tissue evidence="1">Shoot tissue taken approximately 20 cm above the soil surface</tissue>
    </source>
</reference>